<evidence type="ECO:0000313" key="1">
    <source>
        <dbReference type="EMBL" id="KZT42358.1"/>
    </source>
</evidence>
<dbReference type="Gene3D" id="3.80.10.10">
    <property type="entry name" value="Ribonuclease Inhibitor"/>
    <property type="match status" value="1"/>
</dbReference>
<dbReference type="PANTHER" id="PTHR38926">
    <property type="entry name" value="F-BOX DOMAIN CONTAINING PROTEIN, EXPRESSED"/>
    <property type="match status" value="1"/>
</dbReference>
<dbReference type="AlphaFoldDB" id="A0A166H5G8"/>
<evidence type="ECO:0000313" key="2">
    <source>
        <dbReference type="Proteomes" id="UP000076798"/>
    </source>
</evidence>
<proteinExistence type="predicted"/>
<accession>A0A166H5G8</accession>
<name>A0A166H5G8_9AGAM</name>
<organism evidence="1 2">
    <name type="scientific">Sistotremastrum suecicum HHB10207 ss-3</name>
    <dbReference type="NCBI Taxonomy" id="1314776"/>
    <lineage>
        <taxon>Eukaryota</taxon>
        <taxon>Fungi</taxon>
        <taxon>Dikarya</taxon>
        <taxon>Basidiomycota</taxon>
        <taxon>Agaricomycotina</taxon>
        <taxon>Agaricomycetes</taxon>
        <taxon>Sistotremastrales</taxon>
        <taxon>Sistotremastraceae</taxon>
        <taxon>Sistotremastrum</taxon>
    </lineage>
</organism>
<dbReference type="EMBL" id="KV428014">
    <property type="protein sequence ID" value="KZT42358.1"/>
    <property type="molecule type" value="Genomic_DNA"/>
</dbReference>
<keyword evidence="2" id="KW-1185">Reference proteome</keyword>
<dbReference type="Proteomes" id="UP000076798">
    <property type="component" value="Unassembled WGS sequence"/>
</dbReference>
<dbReference type="SUPFAM" id="SSF52047">
    <property type="entry name" value="RNI-like"/>
    <property type="match status" value="1"/>
</dbReference>
<dbReference type="InterPro" id="IPR032675">
    <property type="entry name" value="LRR_dom_sf"/>
</dbReference>
<reference evidence="1 2" key="1">
    <citation type="journal article" date="2016" name="Mol. Biol. Evol.">
        <title>Comparative Genomics of Early-Diverging Mushroom-Forming Fungi Provides Insights into the Origins of Lignocellulose Decay Capabilities.</title>
        <authorList>
            <person name="Nagy L.G."/>
            <person name="Riley R."/>
            <person name="Tritt A."/>
            <person name="Adam C."/>
            <person name="Daum C."/>
            <person name="Floudas D."/>
            <person name="Sun H."/>
            <person name="Yadav J.S."/>
            <person name="Pangilinan J."/>
            <person name="Larsson K.H."/>
            <person name="Matsuura K."/>
            <person name="Barry K."/>
            <person name="Labutti K."/>
            <person name="Kuo R."/>
            <person name="Ohm R.A."/>
            <person name="Bhattacharya S.S."/>
            <person name="Shirouzu T."/>
            <person name="Yoshinaga Y."/>
            <person name="Martin F.M."/>
            <person name="Grigoriev I.V."/>
            <person name="Hibbett D.S."/>
        </authorList>
    </citation>
    <scope>NUCLEOTIDE SEQUENCE [LARGE SCALE GENOMIC DNA]</scope>
    <source>
        <strain evidence="1 2">HHB10207 ss-3</strain>
    </source>
</reference>
<protein>
    <submittedName>
        <fullName evidence="1">Uncharacterized protein</fullName>
    </submittedName>
</protein>
<sequence length="548" mass="62636">MSELDVDESRLHQGAASQAPALYSLQSHNVTPRHLIIETDTSCSPAVIESIPMMPKFRTDIASLPIEMLLHILKLYYLYFWDDPPNGTVKDLQWWLILNVCSTWRQLVLDTPFFWQKIWSHWHPEIVNLFEMRSKPYSLTIRRSPLGGPGFGDQNYDVEGNATARLLTTHMDRIRSLDIEWLETLWLADVNTHEKMYNLISRCVADAAFPKLTEVFLGSCTYYRAKRSMKLNAPKLKFLILQELVLDLTCYPYLANLTSLRLRTANLTAEDIIPLVEACPRLEYCNIRTEQKTTHHLLPEPQPLPTHRVPLRALEYLNISGLQWLSLARTLDHLEICPTANINLKLPPAERHGDHPQDVFRETITPFIPSYDSLEISGHAIMLRNSARPGSLAFNSDDSDHSVLASLSEKLTYFSLPNVGIHISSISIAKIGADQVPEIDDIRSAFSGFPSLEVLSLRECKDINNFLSAFQHNATMVVCPRLRRFDLQDSHYKPEILLGFLEERNANDALLSIEWLRLVQGLFTEKILSDLRAYVGVLVEEPPKEMDR</sequence>
<gene>
    <name evidence="1" type="ORF">SISSUDRAFT_1117092</name>
</gene>
<dbReference type="PANTHER" id="PTHR38926:SF72">
    <property type="entry name" value="IM:7136021-RELATED"/>
    <property type="match status" value="1"/>
</dbReference>